<evidence type="ECO:0000313" key="2">
    <source>
        <dbReference type="Proteomes" id="UP000799436"/>
    </source>
</evidence>
<protein>
    <submittedName>
        <fullName evidence="1">Uncharacterized protein</fullName>
    </submittedName>
</protein>
<dbReference type="EMBL" id="ML995808">
    <property type="protein sequence ID" value="KAF2774376.1"/>
    <property type="molecule type" value="Genomic_DNA"/>
</dbReference>
<gene>
    <name evidence="1" type="ORF">EJ03DRAFT_5633</name>
</gene>
<accession>A0A6G1LNI5</accession>
<reference evidence="1" key="1">
    <citation type="journal article" date="2020" name="Stud. Mycol.">
        <title>101 Dothideomycetes genomes: a test case for predicting lifestyles and emergence of pathogens.</title>
        <authorList>
            <person name="Haridas S."/>
            <person name="Albert R."/>
            <person name="Binder M."/>
            <person name="Bloem J."/>
            <person name="Labutti K."/>
            <person name="Salamov A."/>
            <person name="Andreopoulos B."/>
            <person name="Baker S."/>
            <person name="Barry K."/>
            <person name="Bills G."/>
            <person name="Bluhm B."/>
            <person name="Cannon C."/>
            <person name="Castanera R."/>
            <person name="Culley D."/>
            <person name="Daum C."/>
            <person name="Ezra D."/>
            <person name="Gonzalez J."/>
            <person name="Henrissat B."/>
            <person name="Kuo A."/>
            <person name="Liang C."/>
            <person name="Lipzen A."/>
            <person name="Lutzoni F."/>
            <person name="Magnuson J."/>
            <person name="Mondo S."/>
            <person name="Nolan M."/>
            <person name="Ohm R."/>
            <person name="Pangilinan J."/>
            <person name="Park H.-J."/>
            <person name="Ramirez L."/>
            <person name="Alfaro M."/>
            <person name="Sun H."/>
            <person name="Tritt A."/>
            <person name="Yoshinaga Y."/>
            <person name="Zwiers L.-H."/>
            <person name="Turgeon B."/>
            <person name="Goodwin S."/>
            <person name="Spatafora J."/>
            <person name="Crous P."/>
            <person name="Grigoriev I."/>
        </authorList>
    </citation>
    <scope>NUCLEOTIDE SEQUENCE</scope>
    <source>
        <strain evidence="1">CBS 116005</strain>
    </source>
</reference>
<organism evidence="1 2">
    <name type="scientific">Teratosphaeria nubilosa</name>
    <dbReference type="NCBI Taxonomy" id="161662"/>
    <lineage>
        <taxon>Eukaryota</taxon>
        <taxon>Fungi</taxon>
        <taxon>Dikarya</taxon>
        <taxon>Ascomycota</taxon>
        <taxon>Pezizomycotina</taxon>
        <taxon>Dothideomycetes</taxon>
        <taxon>Dothideomycetidae</taxon>
        <taxon>Mycosphaerellales</taxon>
        <taxon>Teratosphaeriaceae</taxon>
        <taxon>Teratosphaeria</taxon>
    </lineage>
</organism>
<dbReference type="AlphaFoldDB" id="A0A6G1LNI5"/>
<dbReference type="Proteomes" id="UP000799436">
    <property type="component" value="Unassembled WGS sequence"/>
</dbReference>
<evidence type="ECO:0000313" key="1">
    <source>
        <dbReference type="EMBL" id="KAF2774376.1"/>
    </source>
</evidence>
<keyword evidence="2" id="KW-1185">Reference proteome</keyword>
<proteinExistence type="predicted"/>
<dbReference type="OrthoDB" id="3817572at2759"/>
<name>A0A6G1LNI5_9PEZI</name>
<sequence length="314" mass="35318">MSEPGALTGKLLQVHVLLNPDEHGHVEEHPVNPLIAKAIEDGRNANQRDVLLKLWQLFEKSLRTTNLAEKLEIAISMLAEVLTRLEEMGGMTADFLRRLFTYGVHGLKILEAALGLLHGGRELDMPNVMRESGVFVVPYTSKSSKNKKGVRRSILMGHFQAMLQFPVDDRRRYIMALGIFQLCNNKAMQARMEGGQTIDLPEIKTHKTDTGGKRVEVDPRWEDEMWFFVCGAICTLAVSMGHKFMRWPVEIRGQRVPGTGDEKPELLEDWKAVEEEEWDMAGGKEESQTWSSNSFVLVRGVVTAGDEGSDTQSD</sequence>